<proteinExistence type="predicted"/>
<evidence type="ECO:0000313" key="3">
    <source>
        <dbReference type="Proteomes" id="UP000011238"/>
    </source>
</evidence>
<evidence type="ECO:0000313" key="2">
    <source>
        <dbReference type="EMBL" id="ABG25765.1"/>
    </source>
</evidence>
<dbReference type="RefSeq" id="YP_656673.1">
    <property type="nucleotide sequence ID" value="NC_008211.1"/>
</dbReference>
<dbReference type="KEGG" id="vg:5141242"/>
<feature type="transmembrane region" description="Helical" evidence="1">
    <location>
        <begin position="277"/>
        <end position="296"/>
    </location>
</feature>
<protein>
    <submittedName>
        <fullName evidence="2">ORF18</fullName>
    </submittedName>
</protein>
<keyword evidence="1" id="KW-0812">Transmembrane</keyword>
<dbReference type="EMBL" id="DQ665917">
    <property type="protein sequence ID" value="ABG25765.1"/>
    <property type="molecule type" value="Genomic_DNA"/>
</dbReference>
<keyword evidence="3" id="KW-1185">Reference proteome</keyword>
<accession>Q14VU0</accession>
<keyword evidence="1" id="KW-1133">Transmembrane helix</keyword>
<keyword evidence="1" id="KW-0472">Membrane</keyword>
<sequence>MRHIAAYAALVALALGAAARVGAPLSECTVAGRQVVCNHRRDGRVYGLYGSQAACNLRLGRNDTPQCENGSTPVVSFRRQYSRAPGMVQYVASRWDKLTLFMTTGRGRSYLRTFDLRIPYVSLKPEYKAECAPFYACGNRIPGGESQMWVAPQGEHSLPAPTVLDGRCPAGFVHMGAPLGRGVYECRHSLPDAAGHPQTFIQHLVYNGTGMEFPIVVKRGDEFHCEPGGRAQWVGGSVPSIGKAGRYLCAIQHQGCNLTTLLWVEAQPRAEYGSREILALVLGFIILLLGSFLIKVEVQYVN</sequence>
<dbReference type="Proteomes" id="UP000011238">
    <property type="component" value="Segment"/>
</dbReference>
<name>Q14VU0_9VIRU</name>
<evidence type="ECO:0000256" key="1">
    <source>
        <dbReference type="SAM" id="Phobius"/>
    </source>
</evidence>
<organism evidence="3">
    <name type="scientific">Ranid herpesvirus 1</name>
    <name type="common">Lucke tumor herpesvirus</name>
    <dbReference type="NCBI Taxonomy" id="85655"/>
    <lineage>
        <taxon>Viruses</taxon>
        <taxon>Duplodnaviria</taxon>
        <taxon>Heunggongvirae</taxon>
        <taxon>Peploviricota</taxon>
        <taxon>Herviviricetes</taxon>
        <taxon>Herpesvirales</taxon>
        <taxon>Alloherpesviridae</taxon>
        <taxon>Batravirus</taxon>
        <taxon>Batravirus ranidallo1</taxon>
    </lineage>
</organism>
<dbReference type="GeneID" id="5141242"/>
<reference evidence="2 3" key="2">
    <citation type="journal article" date="2006" name="J. Gen. Virol.">
        <title>Genome sequences of two frog herpesviruses.</title>
        <authorList>
            <person name="Davison A.J."/>
            <person name="Cunningham C."/>
            <person name="Sauerbier W."/>
            <person name="McKinnell R.G."/>
        </authorList>
    </citation>
    <scope>NUCLEOTIDE SEQUENCE [LARGE SCALE GENOMIC DNA]</scope>
    <source>
        <strain evidence="2 3">McKinnell</strain>
    </source>
</reference>
<reference evidence="3" key="1">
    <citation type="journal article" date="1999" name="J. Cancer Res. Clin. Oncol.">
        <title>Genomic studies of the Lucke tumor herpesvirus (RaHV-1).</title>
        <authorList>
            <person name="Davison A.J."/>
            <person name="Sauerbier W."/>
            <person name="Dolan A."/>
            <person name="Addison C."/>
            <person name="McKinnell R.G."/>
        </authorList>
    </citation>
    <scope>NUCLEOTIDE SEQUENCE [LARGE SCALE GENOMIC DNA]</scope>
    <source>
        <strain evidence="3">McKinnell</strain>
    </source>
</reference>